<keyword evidence="2" id="KW-1185">Reference proteome</keyword>
<gene>
    <name evidence="1" type="ORF">FIBSPDRAFT_902817</name>
</gene>
<evidence type="ECO:0000313" key="2">
    <source>
        <dbReference type="Proteomes" id="UP000076532"/>
    </source>
</evidence>
<name>A0A167WRC9_9AGAM</name>
<proteinExistence type="predicted"/>
<evidence type="ECO:0000313" key="1">
    <source>
        <dbReference type="EMBL" id="KZP06393.1"/>
    </source>
</evidence>
<reference evidence="1 2" key="1">
    <citation type="journal article" date="2016" name="Mol. Biol. Evol.">
        <title>Comparative Genomics of Early-Diverging Mushroom-Forming Fungi Provides Insights into the Origins of Lignocellulose Decay Capabilities.</title>
        <authorList>
            <person name="Nagy L.G."/>
            <person name="Riley R."/>
            <person name="Tritt A."/>
            <person name="Adam C."/>
            <person name="Daum C."/>
            <person name="Floudas D."/>
            <person name="Sun H."/>
            <person name="Yadav J.S."/>
            <person name="Pangilinan J."/>
            <person name="Larsson K.H."/>
            <person name="Matsuura K."/>
            <person name="Barry K."/>
            <person name="Labutti K."/>
            <person name="Kuo R."/>
            <person name="Ohm R.A."/>
            <person name="Bhattacharya S.S."/>
            <person name="Shirouzu T."/>
            <person name="Yoshinaga Y."/>
            <person name="Martin F.M."/>
            <person name="Grigoriev I.V."/>
            <person name="Hibbett D.S."/>
        </authorList>
    </citation>
    <scope>NUCLEOTIDE SEQUENCE [LARGE SCALE GENOMIC DNA]</scope>
    <source>
        <strain evidence="1 2">CBS 109695</strain>
    </source>
</reference>
<accession>A0A167WRC9</accession>
<protein>
    <submittedName>
        <fullName evidence="1">Uncharacterized protein</fullName>
    </submittedName>
</protein>
<dbReference type="EMBL" id="KV417789">
    <property type="protein sequence ID" value="KZP06393.1"/>
    <property type="molecule type" value="Genomic_DNA"/>
</dbReference>
<organism evidence="1 2">
    <name type="scientific">Athelia psychrophila</name>
    <dbReference type="NCBI Taxonomy" id="1759441"/>
    <lineage>
        <taxon>Eukaryota</taxon>
        <taxon>Fungi</taxon>
        <taxon>Dikarya</taxon>
        <taxon>Basidiomycota</taxon>
        <taxon>Agaricomycotina</taxon>
        <taxon>Agaricomycetes</taxon>
        <taxon>Agaricomycetidae</taxon>
        <taxon>Atheliales</taxon>
        <taxon>Atheliaceae</taxon>
        <taxon>Athelia</taxon>
    </lineage>
</organism>
<sequence length="272" mass="29658">MRPYGSPIGGQEWCYGFRTDGSTGFLMATPSDTTSVTSGSSIPLMGFYQDTAPQATYSLGLIIILAIDICFQGMNMRMLGFKPAHVLAHCALNLPSLALPPAPHYLPIRQTDPQLSLILPSPLESLSVQIFTPTLTLASTHAGSHWSLQLETEWISDRSPLKSFQWNPVGPSVRVPISARFGSHSRSLHSDSDGGISSSDVIMCRFKFSLSPTKCTEVVGTSRQIWIGPAHDLQPSLSTSHIQQLELPALRSFGTSSPFEPLPIHHYSLLQQ</sequence>
<dbReference type="AlphaFoldDB" id="A0A167WRC9"/>
<dbReference type="Proteomes" id="UP000076532">
    <property type="component" value="Unassembled WGS sequence"/>
</dbReference>